<evidence type="ECO:0000313" key="9">
    <source>
        <dbReference type="Proteomes" id="UP000177950"/>
    </source>
</evidence>
<dbReference type="CDD" id="cd00364">
    <property type="entry name" value="Ribosomal_uS17"/>
    <property type="match status" value="1"/>
</dbReference>
<dbReference type="HAMAP" id="MF_01345_B">
    <property type="entry name" value="Ribosomal_uS17_B"/>
    <property type="match status" value="1"/>
</dbReference>
<evidence type="ECO:0000313" key="8">
    <source>
        <dbReference type="EMBL" id="OGI56751.1"/>
    </source>
</evidence>
<accession>A0A1F6UHD7</accession>
<proteinExistence type="inferred from homology"/>
<dbReference type="InterPro" id="IPR019979">
    <property type="entry name" value="Ribosomal_uS17_CS"/>
</dbReference>
<comment type="caution">
    <text evidence="8">The sequence shown here is derived from an EMBL/GenBank/DDBJ whole genome shotgun (WGS) entry which is preliminary data.</text>
</comment>
<dbReference type="GO" id="GO:0022627">
    <property type="term" value="C:cytosolic small ribosomal subunit"/>
    <property type="evidence" value="ECO:0007669"/>
    <property type="project" value="UniProtKB-UniRule"/>
</dbReference>
<dbReference type="PROSITE" id="PS00056">
    <property type="entry name" value="RIBOSOMAL_S17"/>
    <property type="match status" value="1"/>
</dbReference>
<dbReference type="PANTHER" id="PTHR10744">
    <property type="entry name" value="40S RIBOSOMAL PROTEIN S11 FAMILY MEMBER"/>
    <property type="match status" value="1"/>
</dbReference>
<organism evidence="8 9">
    <name type="scientific">Candidatus Muproteobacteria bacterium RBG_19FT_COMBO_61_10</name>
    <dbReference type="NCBI Taxonomy" id="1817761"/>
    <lineage>
        <taxon>Bacteria</taxon>
        <taxon>Pseudomonadati</taxon>
        <taxon>Pseudomonadota</taxon>
        <taxon>Candidatus Muproteobacteria</taxon>
    </lineage>
</organism>
<gene>
    <name evidence="6" type="primary">rpsQ</name>
    <name evidence="8" type="ORF">A2V58_04725</name>
</gene>
<dbReference type="NCBIfam" id="TIGR03635">
    <property type="entry name" value="uS17_bact"/>
    <property type="match status" value="1"/>
</dbReference>
<dbReference type="AlphaFoldDB" id="A0A1F6UHD7"/>
<dbReference type="PANTHER" id="PTHR10744:SF1">
    <property type="entry name" value="SMALL RIBOSOMAL SUBUNIT PROTEIN US17M"/>
    <property type="match status" value="1"/>
</dbReference>
<keyword evidence="4 6" id="KW-0689">Ribosomal protein</keyword>
<dbReference type="Gene3D" id="2.40.50.140">
    <property type="entry name" value="Nucleic acid-binding proteins"/>
    <property type="match status" value="1"/>
</dbReference>
<dbReference type="InterPro" id="IPR000266">
    <property type="entry name" value="Ribosomal_uS17"/>
</dbReference>
<dbReference type="InterPro" id="IPR012340">
    <property type="entry name" value="NA-bd_OB-fold"/>
</dbReference>
<evidence type="ECO:0000256" key="3">
    <source>
        <dbReference type="ARBA" id="ARBA00022884"/>
    </source>
</evidence>
<dbReference type="PRINTS" id="PR00973">
    <property type="entry name" value="RIBOSOMALS17"/>
</dbReference>
<dbReference type="SUPFAM" id="SSF50249">
    <property type="entry name" value="Nucleic acid-binding proteins"/>
    <property type="match status" value="1"/>
</dbReference>
<dbReference type="GO" id="GO:0019843">
    <property type="term" value="F:rRNA binding"/>
    <property type="evidence" value="ECO:0007669"/>
    <property type="project" value="UniProtKB-UniRule"/>
</dbReference>
<dbReference type="GO" id="GO:0006412">
    <property type="term" value="P:translation"/>
    <property type="evidence" value="ECO:0007669"/>
    <property type="project" value="UniProtKB-UniRule"/>
</dbReference>
<dbReference type="NCBIfam" id="NF004123">
    <property type="entry name" value="PRK05610.1"/>
    <property type="match status" value="1"/>
</dbReference>
<keyword evidence="2 6" id="KW-0699">rRNA-binding</keyword>
<comment type="subunit">
    <text evidence="6">Part of the 30S ribosomal subunit.</text>
</comment>
<evidence type="ECO:0000256" key="5">
    <source>
        <dbReference type="ARBA" id="ARBA00023274"/>
    </source>
</evidence>
<name>A0A1F6UHD7_9PROT</name>
<evidence type="ECO:0000256" key="7">
    <source>
        <dbReference type="RuleBase" id="RU003872"/>
    </source>
</evidence>
<evidence type="ECO:0000256" key="4">
    <source>
        <dbReference type="ARBA" id="ARBA00022980"/>
    </source>
</evidence>
<keyword evidence="3 6" id="KW-0694">RNA-binding</keyword>
<protein>
    <recommendedName>
        <fullName evidence="6">Small ribosomal subunit protein uS17</fullName>
    </recommendedName>
</protein>
<sequence>MSEDTKLTCTVSGRVSSNKMDKTITVVVERQVRHPLYGKFIRRRTKLHAHDENNDCGEGDLVMIQECRPLSRTKTWRLVKVLEKAVVE</sequence>
<evidence type="ECO:0000256" key="6">
    <source>
        <dbReference type="HAMAP-Rule" id="MF_01345"/>
    </source>
</evidence>
<comment type="function">
    <text evidence="6">One of the primary rRNA binding proteins, it binds specifically to the 5'-end of 16S ribosomal RNA.</text>
</comment>
<evidence type="ECO:0000256" key="2">
    <source>
        <dbReference type="ARBA" id="ARBA00022730"/>
    </source>
</evidence>
<reference evidence="8 9" key="1">
    <citation type="journal article" date="2016" name="Nat. Commun.">
        <title>Thousands of microbial genomes shed light on interconnected biogeochemical processes in an aquifer system.</title>
        <authorList>
            <person name="Anantharaman K."/>
            <person name="Brown C.T."/>
            <person name="Hug L.A."/>
            <person name="Sharon I."/>
            <person name="Castelle C.J."/>
            <person name="Probst A.J."/>
            <person name="Thomas B.C."/>
            <person name="Singh A."/>
            <person name="Wilkins M.J."/>
            <person name="Karaoz U."/>
            <person name="Brodie E.L."/>
            <person name="Williams K.H."/>
            <person name="Hubbard S.S."/>
            <person name="Banfield J.F."/>
        </authorList>
    </citation>
    <scope>NUCLEOTIDE SEQUENCE [LARGE SCALE GENOMIC DNA]</scope>
</reference>
<evidence type="ECO:0000256" key="1">
    <source>
        <dbReference type="ARBA" id="ARBA00010254"/>
    </source>
</evidence>
<dbReference type="GO" id="GO:0003735">
    <property type="term" value="F:structural constituent of ribosome"/>
    <property type="evidence" value="ECO:0007669"/>
    <property type="project" value="UniProtKB-UniRule"/>
</dbReference>
<dbReference type="Pfam" id="PF00366">
    <property type="entry name" value="Ribosomal_S17"/>
    <property type="match status" value="1"/>
</dbReference>
<comment type="similarity">
    <text evidence="1 6 7">Belongs to the universal ribosomal protein uS17 family.</text>
</comment>
<dbReference type="InterPro" id="IPR019984">
    <property type="entry name" value="Ribosomal_uS17_bact/chlr"/>
</dbReference>
<dbReference type="EMBL" id="MFSV01000176">
    <property type="protein sequence ID" value="OGI56751.1"/>
    <property type="molecule type" value="Genomic_DNA"/>
</dbReference>
<keyword evidence="5 6" id="KW-0687">Ribonucleoprotein</keyword>
<dbReference type="Proteomes" id="UP000177950">
    <property type="component" value="Unassembled WGS sequence"/>
</dbReference>